<dbReference type="EMBL" id="PEYT01000004">
    <property type="protein sequence ID" value="PIS23372.1"/>
    <property type="molecule type" value="Genomic_DNA"/>
</dbReference>
<proteinExistence type="predicted"/>
<protein>
    <submittedName>
        <fullName evidence="1">Uncharacterized protein</fullName>
    </submittedName>
</protein>
<evidence type="ECO:0000313" key="2">
    <source>
        <dbReference type="Proteomes" id="UP000230340"/>
    </source>
</evidence>
<sequence>MTTYAFVGVPHILISPPEYALAEHEFFPDVNRKPDVLICGFIGTDGKDYKDLAEEHDVRLVVGDHFGVVVCFPEPPSGETVRDLLCYVNNQAICDLVCGWVWTLTNTPWISGIGLLGILAREIFVSDGL</sequence>
<dbReference type="AlphaFoldDB" id="A0A2H0XEQ9"/>
<comment type="caution">
    <text evidence="1">The sequence shown here is derived from an EMBL/GenBank/DDBJ whole genome shotgun (WGS) entry which is preliminary data.</text>
</comment>
<organism evidence="1 2">
    <name type="scientific">candidate division WWE3 bacterium CG08_land_8_20_14_0_20_40_13</name>
    <dbReference type="NCBI Taxonomy" id="1975084"/>
    <lineage>
        <taxon>Bacteria</taxon>
        <taxon>Katanobacteria</taxon>
    </lineage>
</organism>
<gene>
    <name evidence="1" type="ORF">COT49_00800</name>
</gene>
<name>A0A2H0XEQ9_UNCKA</name>
<accession>A0A2H0XEQ9</accession>
<evidence type="ECO:0000313" key="1">
    <source>
        <dbReference type="EMBL" id="PIS23372.1"/>
    </source>
</evidence>
<dbReference type="Proteomes" id="UP000230340">
    <property type="component" value="Unassembled WGS sequence"/>
</dbReference>
<reference evidence="2" key="1">
    <citation type="submission" date="2017-09" db="EMBL/GenBank/DDBJ databases">
        <title>Depth-based differentiation of microbial function through sediment-hosted aquifers and enrichment of novel symbionts in the deep terrestrial subsurface.</title>
        <authorList>
            <person name="Probst A.J."/>
            <person name="Ladd B."/>
            <person name="Jarett J.K."/>
            <person name="Geller-Mcgrath D.E."/>
            <person name="Sieber C.M.K."/>
            <person name="Emerson J.B."/>
            <person name="Anantharaman K."/>
            <person name="Thomas B.C."/>
            <person name="Malmstrom R."/>
            <person name="Stieglmeier M."/>
            <person name="Klingl A."/>
            <person name="Woyke T."/>
            <person name="Ryan C.M."/>
            <person name="Banfield J.F."/>
        </authorList>
    </citation>
    <scope>NUCLEOTIDE SEQUENCE [LARGE SCALE GENOMIC DNA]</scope>
</reference>